<dbReference type="KEGG" id="spib:G8759_23445"/>
<name>A0A6G9ASI2_9BACT</name>
<dbReference type="PANTHER" id="PTHR12110">
    <property type="entry name" value="HYDROXYPYRUVATE ISOMERASE"/>
    <property type="match status" value="1"/>
</dbReference>
<dbReference type="Proteomes" id="UP000501802">
    <property type="component" value="Chromosome"/>
</dbReference>
<dbReference type="EMBL" id="CP050063">
    <property type="protein sequence ID" value="QIP15370.1"/>
    <property type="molecule type" value="Genomic_DNA"/>
</dbReference>
<dbReference type="SUPFAM" id="SSF51658">
    <property type="entry name" value="Xylose isomerase-like"/>
    <property type="match status" value="1"/>
</dbReference>
<sequence>MSAKPLSDLSQLCVHTITTKPWPIEVAAKNFSEAGIGGITVWRNALTGLDIKQTGQLLRDLNLTVVSLCRGGFFPHTEAIGRQVAIDDNKRAIEEAYALGAPLIVLVCGAVPGQSLTESRKQIQDGIMAILPDAEAAGVKLAIEPLHPMYADNRSAINTLSQANDMAEAINSPWVGVAVDVYHLWWDPMLESEIARCGKNENLYAFHICDWKTPTTDFLNDRGLMGEGCINVRQIRGWVEAAGFNGFNEVEIFSNRYWSEDQSVFLDKIKQGYLHHS</sequence>
<gene>
    <name evidence="2" type="ORF">G8759_23445</name>
</gene>
<dbReference type="InterPro" id="IPR013022">
    <property type="entry name" value="Xyl_isomerase-like_TIM-brl"/>
</dbReference>
<proteinExistence type="predicted"/>
<evidence type="ECO:0000313" key="2">
    <source>
        <dbReference type="EMBL" id="QIP15370.1"/>
    </source>
</evidence>
<dbReference type="PANTHER" id="PTHR12110:SF52">
    <property type="entry name" value="XYLOSE ISOMERASE"/>
    <property type="match status" value="1"/>
</dbReference>
<reference evidence="2 3" key="1">
    <citation type="submission" date="2020-03" db="EMBL/GenBank/DDBJ databases">
        <authorList>
            <person name="Kim M.K."/>
        </authorList>
    </citation>
    <scope>NUCLEOTIDE SEQUENCE [LARGE SCALE GENOMIC DNA]</scope>
    <source>
        <strain evidence="2 3">BT328</strain>
    </source>
</reference>
<keyword evidence="2" id="KW-0413">Isomerase</keyword>
<evidence type="ECO:0000259" key="1">
    <source>
        <dbReference type="Pfam" id="PF01261"/>
    </source>
</evidence>
<evidence type="ECO:0000313" key="3">
    <source>
        <dbReference type="Proteomes" id="UP000501802"/>
    </source>
</evidence>
<keyword evidence="3" id="KW-1185">Reference proteome</keyword>
<organism evidence="2 3">
    <name type="scientific">Spirosoma aureum</name>
    <dbReference type="NCBI Taxonomy" id="2692134"/>
    <lineage>
        <taxon>Bacteria</taxon>
        <taxon>Pseudomonadati</taxon>
        <taxon>Bacteroidota</taxon>
        <taxon>Cytophagia</taxon>
        <taxon>Cytophagales</taxon>
        <taxon>Cytophagaceae</taxon>
        <taxon>Spirosoma</taxon>
    </lineage>
</organism>
<feature type="domain" description="Xylose isomerase-like TIM barrel" evidence="1">
    <location>
        <begin position="32"/>
        <end position="262"/>
    </location>
</feature>
<dbReference type="AlphaFoldDB" id="A0A6G9ASI2"/>
<dbReference type="RefSeq" id="WP_167213373.1">
    <property type="nucleotide sequence ID" value="NZ_CP050063.1"/>
</dbReference>
<dbReference type="Pfam" id="PF01261">
    <property type="entry name" value="AP_endonuc_2"/>
    <property type="match status" value="1"/>
</dbReference>
<dbReference type="InterPro" id="IPR036237">
    <property type="entry name" value="Xyl_isomerase-like_sf"/>
</dbReference>
<dbReference type="InterPro" id="IPR050312">
    <property type="entry name" value="IolE/XylAMocC-like"/>
</dbReference>
<accession>A0A6G9ASI2</accession>
<dbReference type="Gene3D" id="3.20.20.150">
    <property type="entry name" value="Divalent-metal-dependent TIM barrel enzymes"/>
    <property type="match status" value="1"/>
</dbReference>
<protein>
    <submittedName>
        <fullName evidence="2">Sugar phosphate isomerase/epimerase</fullName>
    </submittedName>
</protein>
<dbReference type="GO" id="GO:0016853">
    <property type="term" value="F:isomerase activity"/>
    <property type="evidence" value="ECO:0007669"/>
    <property type="project" value="UniProtKB-KW"/>
</dbReference>